<accession>A0ABD3MBU6</accession>
<keyword evidence="1" id="KW-0812">Transmembrane</keyword>
<proteinExistence type="predicted"/>
<evidence type="ECO:0000313" key="3">
    <source>
        <dbReference type="Proteomes" id="UP001530293"/>
    </source>
</evidence>
<feature type="transmembrane region" description="Helical" evidence="1">
    <location>
        <begin position="95"/>
        <end position="114"/>
    </location>
</feature>
<dbReference type="EMBL" id="JALLBG020000161">
    <property type="protein sequence ID" value="KAL3761057.1"/>
    <property type="molecule type" value="Genomic_DNA"/>
</dbReference>
<evidence type="ECO:0000313" key="2">
    <source>
        <dbReference type="EMBL" id="KAL3761057.1"/>
    </source>
</evidence>
<comment type="caution">
    <text evidence="2">The sequence shown here is derived from an EMBL/GenBank/DDBJ whole genome shotgun (WGS) entry which is preliminary data.</text>
</comment>
<dbReference type="AlphaFoldDB" id="A0ABD3MBU6"/>
<name>A0ABD3MBU6_9STRA</name>
<dbReference type="Proteomes" id="UP001530293">
    <property type="component" value="Unassembled WGS sequence"/>
</dbReference>
<evidence type="ECO:0000256" key="1">
    <source>
        <dbReference type="SAM" id="Phobius"/>
    </source>
</evidence>
<keyword evidence="3" id="KW-1185">Reference proteome</keyword>
<sequence length="214" mass="24464">MLLEVINSVFLTYIATEYLLVENDDLSSSKTSRNNIKSFQQLCAALFTSQQSSRPRQYIFLIVLSTNILVRFHATGVALAEWIHNTVGRTQHHFHVPRILVAICSFLIALYWDCRQKYKHLHSKHHSCSSSGVAASSPPWSNQCFLQQLLQSFCIKYAHLLRNLVRVSFSVDIPFNSLLQSRHQLLNSIVKWIWSKTADASILGCKEDSGAKKW</sequence>
<keyword evidence="1" id="KW-0472">Membrane</keyword>
<protein>
    <submittedName>
        <fullName evidence="2">Uncharacterized protein</fullName>
    </submittedName>
</protein>
<organism evidence="2 3">
    <name type="scientific">Discostella pseudostelligera</name>
    <dbReference type="NCBI Taxonomy" id="259834"/>
    <lineage>
        <taxon>Eukaryota</taxon>
        <taxon>Sar</taxon>
        <taxon>Stramenopiles</taxon>
        <taxon>Ochrophyta</taxon>
        <taxon>Bacillariophyta</taxon>
        <taxon>Coscinodiscophyceae</taxon>
        <taxon>Thalassiosirophycidae</taxon>
        <taxon>Stephanodiscales</taxon>
        <taxon>Stephanodiscaceae</taxon>
        <taxon>Discostella</taxon>
    </lineage>
</organism>
<gene>
    <name evidence="2" type="ORF">ACHAWU_005194</name>
</gene>
<keyword evidence="1" id="KW-1133">Transmembrane helix</keyword>
<feature type="transmembrane region" description="Helical" evidence="1">
    <location>
        <begin position="58"/>
        <end position="83"/>
    </location>
</feature>
<reference evidence="2 3" key="1">
    <citation type="submission" date="2024-10" db="EMBL/GenBank/DDBJ databases">
        <title>Updated reference genomes for cyclostephanoid diatoms.</title>
        <authorList>
            <person name="Roberts W.R."/>
            <person name="Alverson A.J."/>
        </authorList>
    </citation>
    <scope>NUCLEOTIDE SEQUENCE [LARGE SCALE GENOMIC DNA]</scope>
    <source>
        <strain evidence="2 3">AJA232-27</strain>
    </source>
</reference>